<evidence type="ECO:0000256" key="6">
    <source>
        <dbReference type="ARBA" id="ARBA00022643"/>
    </source>
</evidence>
<keyword evidence="7 11" id="KW-0274">FAD</keyword>
<dbReference type="NCBIfam" id="NF003793">
    <property type="entry name" value="PRK05382.1"/>
    <property type="match status" value="1"/>
</dbReference>
<dbReference type="GO" id="GO:0009073">
    <property type="term" value="P:aromatic amino acid family biosynthetic process"/>
    <property type="evidence" value="ECO:0007669"/>
    <property type="project" value="UniProtKB-KW"/>
</dbReference>
<keyword evidence="4 11" id="KW-0028">Amino-acid biosynthesis</keyword>
<evidence type="ECO:0000256" key="10">
    <source>
        <dbReference type="ARBA" id="ARBA00023239"/>
    </source>
</evidence>
<keyword evidence="8 11" id="KW-0521">NADP</keyword>
<feature type="compositionally biased region" description="Basic and acidic residues" evidence="13">
    <location>
        <begin position="266"/>
        <end position="275"/>
    </location>
</feature>
<dbReference type="UniPathway" id="UPA00053">
    <property type="reaction ID" value="UER00090"/>
</dbReference>
<name>A0A7W9STA0_ARMRO</name>
<dbReference type="HAMAP" id="MF_00300">
    <property type="entry name" value="Chorismate_synth"/>
    <property type="match status" value="1"/>
</dbReference>
<dbReference type="SUPFAM" id="SSF103263">
    <property type="entry name" value="Chorismate synthase, AroC"/>
    <property type="match status" value="1"/>
</dbReference>
<feature type="binding site" evidence="11">
    <location>
        <begin position="126"/>
        <end position="128"/>
    </location>
    <ligand>
        <name>FMN</name>
        <dbReference type="ChEBI" id="CHEBI:58210"/>
    </ligand>
</feature>
<dbReference type="AlphaFoldDB" id="A0A7W9STA0"/>
<keyword evidence="6 11" id="KW-0288">FMN</keyword>
<comment type="cofactor">
    <cofactor evidence="11 12">
        <name>FMNH2</name>
        <dbReference type="ChEBI" id="CHEBI:57618"/>
    </cofactor>
    <text evidence="11 12">Reduced FMN (FMNH(2)).</text>
</comment>
<evidence type="ECO:0000256" key="5">
    <source>
        <dbReference type="ARBA" id="ARBA00022630"/>
    </source>
</evidence>
<evidence type="ECO:0000256" key="3">
    <source>
        <dbReference type="ARBA" id="ARBA00013036"/>
    </source>
</evidence>
<dbReference type="Proteomes" id="UP000520814">
    <property type="component" value="Unassembled WGS sequence"/>
</dbReference>
<comment type="similarity">
    <text evidence="2 11 12">Belongs to the chorismate synthase family.</text>
</comment>
<dbReference type="PANTHER" id="PTHR21085">
    <property type="entry name" value="CHORISMATE SYNTHASE"/>
    <property type="match status" value="1"/>
</dbReference>
<comment type="catalytic activity">
    <reaction evidence="11 12">
        <text>5-O-(1-carboxyvinyl)-3-phosphoshikimate = chorismate + phosphate</text>
        <dbReference type="Rhea" id="RHEA:21020"/>
        <dbReference type="ChEBI" id="CHEBI:29748"/>
        <dbReference type="ChEBI" id="CHEBI:43474"/>
        <dbReference type="ChEBI" id="CHEBI:57701"/>
        <dbReference type="EC" id="4.2.3.5"/>
    </reaction>
</comment>
<dbReference type="GO" id="GO:0010181">
    <property type="term" value="F:FMN binding"/>
    <property type="evidence" value="ECO:0007669"/>
    <property type="project" value="TreeGrafter"/>
</dbReference>
<dbReference type="CDD" id="cd07304">
    <property type="entry name" value="Chorismate_synthase"/>
    <property type="match status" value="1"/>
</dbReference>
<comment type="subunit">
    <text evidence="11">Homotetramer.</text>
</comment>
<accession>A0A7W9STA0</accession>
<dbReference type="RefSeq" id="WP_184198686.1">
    <property type="nucleotide sequence ID" value="NZ_JACHGW010000003.1"/>
</dbReference>
<comment type="pathway">
    <text evidence="1 11 12">Metabolic intermediate biosynthesis; chorismate biosynthesis; chorismate from D-erythrose 4-phosphate and phosphoenolpyruvate: step 7/7.</text>
</comment>
<feature type="binding site" evidence="11">
    <location>
        <position position="287"/>
    </location>
    <ligand>
        <name>FMN</name>
        <dbReference type="ChEBI" id="CHEBI:58210"/>
    </ligand>
</feature>
<keyword evidence="15" id="KW-1185">Reference proteome</keyword>
<evidence type="ECO:0000313" key="14">
    <source>
        <dbReference type="EMBL" id="MBB6051539.1"/>
    </source>
</evidence>
<comment type="caution">
    <text evidence="11">Lacks conserved residue(s) required for the propagation of feature annotation.</text>
</comment>
<keyword evidence="10 11" id="KW-0456">Lyase</keyword>
<dbReference type="EMBL" id="JACHGW010000003">
    <property type="protein sequence ID" value="MBB6051539.1"/>
    <property type="molecule type" value="Genomic_DNA"/>
</dbReference>
<dbReference type="Pfam" id="PF01264">
    <property type="entry name" value="Chorismate_synt"/>
    <property type="match status" value="1"/>
</dbReference>
<dbReference type="GO" id="GO:0008652">
    <property type="term" value="P:amino acid biosynthetic process"/>
    <property type="evidence" value="ECO:0007669"/>
    <property type="project" value="UniProtKB-KW"/>
</dbReference>
<feature type="binding site" evidence="11">
    <location>
        <begin position="302"/>
        <end position="306"/>
    </location>
    <ligand>
        <name>FMN</name>
        <dbReference type="ChEBI" id="CHEBI:58210"/>
    </ligand>
</feature>
<feature type="binding site" evidence="11">
    <location>
        <position position="54"/>
    </location>
    <ligand>
        <name>NADP(+)</name>
        <dbReference type="ChEBI" id="CHEBI:58349"/>
    </ligand>
</feature>
<organism evidence="14 15">
    <name type="scientific">Armatimonas rosea</name>
    <dbReference type="NCBI Taxonomy" id="685828"/>
    <lineage>
        <taxon>Bacteria</taxon>
        <taxon>Bacillati</taxon>
        <taxon>Armatimonadota</taxon>
        <taxon>Armatimonadia</taxon>
        <taxon>Armatimonadales</taxon>
        <taxon>Armatimonadaceae</taxon>
        <taxon>Armatimonas</taxon>
    </lineage>
</organism>
<dbReference type="InterPro" id="IPR035904">
    <property type="entry name" value="Chorismate_synth_AroC_sf"/>
</dbReference>
<dbReference type="GO" id="GO:0005829">
    <property type="term" value="C:cytosol"/>
    <property type="evidence" value="ECO:0007669"/>
    <property type="project" value="TreeGrafter"/>
</dbReference>
<feature type="binding site" evidence="11">
    <location>
        <position position="48"/>
    </location>
    <ligand>
        <name>NADP(+)</name>
        <dbReference type="ChEBI" id="CHEBI:58349"/>
    </ligand>
</feature>
<feature type="binding site" evidence="11">
    <location>
        <position position="328"/>
    </location>
    <ligand>
        <name>FMN</name>
        <dbReference type="ChEBI" id="CHEBI:58210"/>
    </ligand>
</feature>
<keyword evidence="9 11" id="KW-0057">Aromatic amino acid biosynthesis</keyword>
<dbReference type="PIRSF" id="PIRSF001456">
    <property type="entry name" value="Chorismate_synth"/>
    <property type="match status" value="1"/>
</dbReference>
<comment type="function">
    <text evidence="11">Catalyzes the anti-1,4-elimination of the C-3 phosphate and the C-6 proR hydrogen from 5-enolpyruvylshikimate-3-phosphate (EPSP) to yield chorismate, which is the branch point compound that serves as the starting substrate for the three terminal pathways of aromatic amino acid biosynthesis. This reaction introduces a second double bond into the aromatic ring system.</text>
</comment>
<dbReference type="InterPro" id="IPR000453">
    <property type="entry name" value="Chorismate_synth"/>
</dbReference>
<proteinExistence type="inferred from homology"/>
<dbReference type="Gene3D" id="3.60.150.10">
    <property type="entry name" value="Chorismate synthase AroC"/>
    <property type="match status" value="1"/>
</dbReference>
<dbReference type="PANTHER" id="PTHR21085:SF0">
    <property type="entry name" value="CHORISMATE SYNTHASE"/>
    <property type="match status" value="1"/>
</dbReference>
<keyword evidence="5 11" id="KW-0285">Flavoprotein</keyword>
<evidence type="ECO:0000256" key="9">
    <source>
        <dbReference type="ARBA" id="ARBA00023141"/>
    </source>
</evidence>
<dbReference type="GO" id="GO:0004107">
    <property type="term" value="F:chorismate synthase activity"/>
    <property type="evidence" value="ECO:0007669"/>
    <property type="project" value="UniProtKB-UniRule"/>
</dbReference>
<dbReference type="FunFam" id="3.60.150.10:FF:000003">
    <property type="entry name" value="Chorismate synthase"/>
    <property type="match status" value="1"/>
</dbReference>
<evidence type="ECO:0000256" key="1">
    <source>
        <dbReference type="ARBA" id="ARBA00005044"/>
    </source>
</evidence>
<evidence type="ECO:0000256" key="4">
    <source>
        <dbReference type="ARBA" id="ARBA00022605"/>
    </source>
</evidence>
<dbReference type="InterPro" id="IPR020541">
    <property type="entry name" value="Chorismate_synthase_CS"/>
</dbReference>
<evidence type="ECO:0000256" key="8">
    <source>
        <dbReference type="ARBA" id="ARBA00022857"/>
    </source>
</evidence>
<dbReference type="EC" id="4.2.3.5" evidence="3 11"/>
<evidence type="ECO:0000313" key="15">
    <source>
        <dbReference type="Proteomes" id="UP000520814"/>
    </source>
</evidence>
<evidence type="ECO:0000256" key="11">
    <source>
        <dbReference type="HAMAP-Rule" id="MF_00300"/>
    </source>
</evidence>
<dbReference type="PROSITE" id="PS00787">
    <property type="entry name" value="CHORISMATE_SYNTHASE_1"/>
    <property type="match status" value="1"/>
</dbReference>
<protein>
    <recommendedName>
        <fullName evidence="3 11">Chorismate synthase</fullName>
        <shortName evidence="11">CS</shortName>
        <ecNumber evidence="3 11">4.2.3.5</ecNumber>
    </recommendedName>
    <alternativeName>
        <fullName evidence="11">5-enolpyruvylshikimate-3-phosphate phospholyase</fullName>
    </alternativeName>
</protein>
<reference evidence="14 15" key="1">
    <citation type="submission" date="2020-08" db="EMBL/GenBank/DDBJ databases">
        <title>Genomic Encyclopedia of Type Strains, Phase IV (KMG-IV): sequencing the most valuable type-strain genomes for metagenomic binning, comparative biology and taxonomic classification.</title>
        <authorList>
            <person name="Goeker M."/>
        </authorList>
    </citation>
    <scope>NUCLEOTIDE SEQUENCE [LARGE SCALE GENOMIC DNA]</scope>
    <source>
        <strain evidence="14 15">DSM 23562</strain>
    </source>
</reference>
<evidence type="ECO:0000256" key="12">
    <source>
        <dbReference type="RuleBase" id="RU000605"/>
    </source>
</evidence>
<evidence type="ECO:0000256" key="13">
    <source>
        <dbReference type="SAM" id="MobiDB-lite"/>
    </source>
</evidence>
<comment type="caution">
    <text evidence="14">The sequence shown here is derived from an EMBL/GenBank/DDBJ whole genome shotgun (WGS) entry which is preliminary data.</text>
</comment>
<sequence length="362" mass="38764">MAGSSFGTLFRVTTFGESHGPAVGCIVDGCPAGIPFDLAQVQQDLDRRRPGQSKLTTQRKEGDAVEVLSGVFEGVTTGTPIALQVRNTDQRSKDYSELKDLFRPSHADFTYHAKYGGVRDWRGGGRASYREAIGRVAAGAVARQLLASWYGVETVGYVLQVADIRGQIDQATVTQEQVEEHITRCPDPSASEKMIAAIEQARRDGDSLGGIVECVVRNVPAGLGEPVFDKLTASLAHALMSLPATRGFEIGEGFGAATLRGTTHNDAFETRDGKTRTRTNHSGGIQGGISNGEDIVLRVAFKPTATIHAAQETVTIDGEPTIFQAKGRHDPCVLPRAVAAVEAMVLLVLADHALMQQATKRQ</sequence>
<feature type="region of interest" description="Disordered" evidence="13">
    <location>
        <begin position="266"/>
        <end position="287"/>
    </location>
</feature>
<gene>
    <name evidence="11" type="primary">aroC</name>
    <name evidence="14" type="ORF">HNQ39_003349</name>
</gene>
<evidence type="ECO:0000256" key="7">
    <source>
        <dbReference type="ARBA" id="ARBA00022827"/>
    </source>
</evidence>
<dbReference type="GO" id="GO:0009423">
    <property type="term" value="P:chorismate biosynthetic process"/>
    <property type="evidence" value="ECO:0007669"/>
    <property type="project" value="UniProtKB-UniRule"/>
</dbReference>
<dbReference type="NCBIfam" id="TIGR00033">
    <property type="entry name" value="aroC"/>
    <property type="match status" value="1"/>
</dbReference>
<evidence type="ECO:0000256" key="2">
    <source>
        <dbReference type="ARBA" id="ARBA00008014"/>
    </source>
</evidence>